<reference evidence="1" key="1">
    <citation type="submission" date="2024-07" db="EMBL/GenBank/DDBJ databases">
        <title>Metagenome and Metagenome-Assembled Genomes of Archaea from a hot spring from the geothermal field of Los Azufres, Mexico.</title>
        <authorList>
            <person name="Marin-Paredes R."/>
            <person name="Martinez-Romero E."/>
            <person name="Servin-Garciduenas L.E."/>
        </authorList>
    </citation>
    <scope>NUCLEOTIDE SEQUENCE</scope>
</reference>
<protein>
    <submittedName>
        <fullName evidence="1">SDR family oxidoreductase</fullName>
    </submittedName>
</protein>
<sequence>MKALDIIIGLIIGLVVGAAIYFAVPHTVVQTVTVTSPPQTATTTVTQTATVTQTITSPPQTVTQTVTAAQTSASAAQMAAMRIIASASAEINGTQGGAVALYPLVVVVPPGTYVETPNGVLTTYNLTVVFRPLPNLTLSNVVRLSLAGLVKTLAVQLAPYNILVNAVLQGYVETERVRGLAEDQARREGRSVEEVLRAMAREIPLGRMARPEEIGELVAFLASDKASYITGSLIGIDGGFTQCI</sequence>
<proteinExistence type="predicted"/>
<comment type="caution">
    <text evidence="1">The sequence shown here is derived from an EMBL/GenBank/DDBJ whole genome shotgun (WGS) entry which is preliminary data.</text>
</comment>
<evidence type="ECO:0000313" key="2">
    <source>
        <dbReference type="Proteomes" id="UP000033636"/>
    </source>
</evidence>
<accession>A0ACC6UZ12</accession>
<dbReference type="EMBL" id="JZWT02000002">
    <property type="protein sequence ID" value="MFB6489838.1"/>
    <property type="molecule type" value="Genomic_DNA"/>
</dbReference>
<organism evidence="1 2">
    <name type="scientific">Thermoproteus sp. AZ2</name>
    <dbReference type="NCBI Taxonomy" id="1609232"/>
    <lineage>
        <taxon>Archaea</taxon>
        <taxon>Thermoproteota</taxon>
        <taxon>Thermoprotei</taxon>
        <taxon>Thermoproteales</taxon>
        <taxon>Thermoproteaceae</taxon>
        <taxon>Thermoproteus</taxon>
    </lineage>
</organism>
<dbReference type="Proteomes" id="UP000033636">
    <property type="component" value="Unassembled WGS sequence"/>
</dbReference>
<gene>
    <name evidence="1" type="ORF">TU35_001100</name>
</gene>
<name>A0ACC6UZ12_9CREN</name>
<evidence type="ECO:0000313" key="1">
    <source>
        <dbReference type="EMBL" id="MFB6489838.1"/>
    </source>
</evidence>